<reference evidence="1" key="1">
    <citation type="submission" date="2021-06" db="EMBL/GenBank/DDBJ databases">
        <title>Comparative genomics, transcriptomics and evolutionary studies reveal genomic signatures of adaptation to plant cell wall in hemibiotrophic fungi.</title>
        <authorList>
            <consortium name="DOE Joint Genome Institute"/>
            <person name="Baroncelli R."/>
            <person name="Diaz J.F."/>
            <person name="Benocci T."/>
            <person name="Peng M."/>
            <person name="Battaglia E."/>
            <person name="Haridas S."/>
            <person name="Andreopoulos W."/>
            <person name="Labutti K."/>
            <person name="Pangilinan J."/>
            <person name="Floch G.L."/>
            <person name="Makela M.R."/>
            <person name="Henrissat B."/>
            <person name="Grigoriev I.V."/>
            <person name="Crouch J.A."/>
            <person name="De Vries R.P."/>
            <person name="Sukno S.A."/>
            <person name="Thon M.R."/>
        </authorList>
    </citation>
    <scope>NUCLEOTIDE SEQUENCE</scope>
    <source>
        <strain evidence="1">CBS 193.32</strain>
    </source>
</reference>
<organism evidence="1 2">
    <name type="scientific">Colletotrichum godetiae</name>
    <dbReference type="NCBI Taxonomy" id="1209918"/>
    <lineage>
        <taxon>Eukaryota</taxon>
        <taxon>Fungi</taxon>
        <taxon>Dikarya</taxon>
        <taxon>Ascomycota</taxon>
        <taxon>Pezizomycotina</taxon>
        <taxon>Sordariomycetes</taxon>
        <taxon>Hypocreomycetidae</taxon>
        <taxon>Glomerellales</taxon>
        <taxon>Glomerellaceae</taxon>
        <taxon>Colletotrichum</taxon>
        <taxon>Colletotrichum acutatum species complex</taxon>
    </lineage>
</organism>
<sequence>MLNHSSSSIFYLFIVVTQNSSKQYLCNALCDCSPRGPPTSCDRQARRPGTQAIAICQDTNMVHTAGTVAPKRQKRLQCLRSFWLSSSCRVSQRSTTRSVQKEPKSGGRRSSLLAALKVAKSPENQIAGDLVSFVREPLAELL</sequence>
<protein>
    <submittedName>
        <fullName evidence="1">Uncharacterized protein</fullName>
    </submittedName>
</protein>
<accession>A0AAJ0ART7</accession>
<dbReference type="RefSeq" id="XP_060432278.1">
    <property type="nucleotide sequence ID" value="XM_060567641.1"/>
</dbReference>
<dbReference type="GeneID" id="85452167"/>
<gene>
    <name evidence="1" type="ORF">BDP55DRAFT_49087</name>
</gene>
<dbReference type="EMBL" id="JAHMHR010000011">
    <property type="protein sequence ID" value="KAK1688583.1"/>
    <property type="molecule type" value="Genomic_DNA"/>
</dbReference>
<dbReference type="Proteomes" id="UP001224890">
    <property type="component" value="Unassembled WGS sequence"/>
</dbReference>
<proteinExistence type="predicted"/>
<evidence type="ECO:0000313" key="2">
    <source>
        <dbReference type="Proteomes" id="UP001224890"/>
    </source>
</evidence>
<evidence type="ECO:0000313" key="1">
    <source>
        <dbReference type="EMBL" id="KAK1688583.1"/>
    </source>
</evidence>
<name>A0AAJ0ART7_9PEZI</name>
<keyword evidence="2" id="KW-1185">Reference proteome</keyword>
<comment type="caution">
    <text evidence="1">The sequence shown here is derived from an EMBL/GenBank/DDBJ whole genome shotgun (WGS) entry which is preliminary data.</text>
</comment>
<dbReference type="AlphaFoldDB" id="A0AAJ0ART7"/>